<accession>A0A1B8ZTX0</accession>
<protein>
    <recommendedName>
        <fullName evidence="3">Secretion system C-terminal sorting domain-containing protein</fullName>
    </recommendedName>
</protein>
<feature type="chain" id="PRO_5008621096" description="Secretion system C-terminal sorting domain-containing protein" evidence="2">
    <location>
        <begin position="19"/>
        <end position="714"/>
    </location>
</feature>
<dbReference type="PANTHER" id="PTHR33463">
    <property type="entry name" value="NB-ARC DOMAIN-CONTAINING PROTEIN-RELATED"/>
    <property type="match status" value="1"/>
</dbReference>
<sequence length="714" mass="78908">MKKIFLTLCVSGCSIAYAQHLNFSDAKFKALLLSSNATNHIVQDFNGNSIAIDTNGDGEIQLSEAQQVKVLTIRMDPDQAYINPGGNTSDPANIKTAYYNSHLPDGISDAQLFPNLEELYFWNTKTANISFSNNSTIKKVQGRPFYYDLSQGGQYIASPINLSFDNCPGIQNIADVIAYQISGNPWSPDENSLRIKNCQQINGNALISSAELRELYIENSSIQTITFDSCKFLEKITVPHLNTLTKIAITGGYFPSTTANSNQNIELIANNCTNLQEVIADTDHYDSNGSYFSAINLNGCSSLKKIKGLNTPTVDFSAAGLTNLEELDCAFYNRYVYYTTSGVYFGNVNTLNLAGLPKLKVLKAFNQKIANNVNFSAAQALENIDVTNTCGYMNTVDVSNLSLLHTLKTDRFMTGNTQGPANLQNIVAKNCITLTNFEFGNNQDLRKLDLENCPGLQNLSIGYMFSNLENINLSQCTGFKDIKVSNTKITSLDTKDCVALQSLNLYENSLLNSVNMTNNTNLEFLSLADLPLLAQVNTSDNINLSNVRVHRCPQIHQLDFSTSSHLESVVLSDMTNLASVNLRNGSIEEFVDLNNNNSNVSVCVDDAQLSDLQTMYPDITFTTNCGNSFLKIDTAKINTKQIRVFPNPVKDILQVSSDTPIKNIQLIDSQGRIILNRDVNRDIVKIDLSGYPTAVYFIKVTTDKKQVTEKIIKK</sequence>
<dbReference type="SUPFAM" id="SSF52058">
    <property type="entry name" value="L domain-like"/>
    <property type="match status" value="1"/>
</dbReference>
<gene>
    <name evidence="4" type="ORF">BBI00_12065</name>
</gene>
<reference evidence="5" key="1">
    <citation type="submission" date="2016-07" db="EMBL/GenBank/DDBJ databases">
        <authorList>
            <person name="Florea S."/>
            <person name="Webb J.S."/>
            <person name="Jaromczyk J."/>
            <person name="Schardl C.L."/>
        </authorList>
    </citation>
    <scope>NUCLEOTIDE SEQUENCE [LARGE SCALE GENOMIC DNA]</scope>
    <source>
        <strain evidence="5">CC-VM-7</strain>
    </source>
</reference>
<keyword evidence="1 2" id="KW-0732">Signal</keyword>
<dbReference type="PANTHER" id="PTHR33463:SF209">
    <property type="entry name" value="DISEASE RESISTANCE PROTEIN RPS2-LIKE"/>
    <property type="match status" value="1"/>
</dbReference>
<dbReference type="OrthoDB" id="1110367at2"/>
<dbReference type="RefSeq" id="WP_065399004.1">
    <property type="nucleotide sequence ID" value="NZ_MAYG01000001.1"/>
</dbReference>
<evidence type="ECO:0000256" key="1">
    <source>
        <dbReference type="ARBA" id="ARBA00022729"/>
    </source>
</evidence>
<evidence type="ECO:0000259" key="3">
    <source>
        <dbReference type="Pfam" id="PF18962"/>
    </source>
</evidence>
<name>A0A1B8ZTX0_9FLAO</name>
<dbReference type="Gene3D" id="3.80.10.10">
    <property type="entry name" value="Ribonuclease Inhibitor"/>
    <property type="match status" value="2"/>
</dbReference>
<dbReference type="EMBL" id="MAYG01000001">
    <property type="protein sequence ID" value="OCA75024.1"/>
    <property type="molecule type" value="Genomic_DNA"/>
</dbReference>
<organism evidence="4 5">
    <name type="scientific">Chryseobacterium arthrosphaerae</name>
    <dbReference type="NCBI Taxonomy" id="651561"/>
    <lineage>
        <taxon>Bacteria</taxon>
        <taxon>Pseudomonadati</taxon>
        <taxon>Bacteroidota</taxon>
        <taxon>Flavobacteriia</taxon>
        <taxon>Flavobacteriales</taxon>
        <taxon>Weeksellaceae</taxon>
        <taxon>Chryseobacterium group</taxon>
        <taxon>Chryseobacterium</taxon>
    </lineage>
</organism>
<evidence type="ECO:0000313" key="5">
    <source>
        <dbReference type="Proteomes" id="UP000093432"/>
    </source>
</evidence>
<dbReference type="InterPro" id="IPR026444">
    <property type="entry name" value="Secre_tail"/>
</dbReference>
<evidence type="ECO:0000313" key="4">
    <source>
        <dbReference type="EMBL" id="OCA75024.1"/>
    </source>
</evidence>
<dbReference type="STRING" id="651561.BBI00_12065"/>
<dbReference type="InterPro" id="IPR050905">
    <property type="entry name" value="Plant_NBS-LRR"/>
</dbReference>
<dbReference type="Pfam" id="PF18962">
    <property type="entry name" value="Por_Secre_tail"/>
    <property type="match status" value="1"/>
</dbReference>
<dbReference type="Proteomes" id="UP000093432">
    <property type="component" value="Unassembled WGS sequence"/>
</dbReference>
<dbReference type="NCBIfam" id="TIGR04183">
    <property type="entry name" value="Por_Secre_tail"/>
    <property type="match status" value="1"/>
</dbReference>
<feature type="domain" description="Secretion system C-terminal sorting" evidence="3">
    <location>
        <begin position="644"/>
        <end position="712"/>
    </location>
</feature>
<proteinExistence type="predicted"/>
<dbReference type="InterPro" id="IPR032675">
    <property type="entry name" value="LRR_dom_sf"/>
</dbReference>
<dbReference type="AlphaFoldDB" id="A0A1B8ZTX0"/>
<comment type="caution">
    <text evidence="4">The sequence shown here is derived from an EMBL/GenBank/DDBJ whole genome shotgun (WGS) entry which is preliminary data.</text>
</comment>
<evidence type="ECO:0000256" key="2">
    <source>
        <dbReference type="SAM" id="SignalP"/>
    </source>
</evidence>
<feature type="signal peptide" evidence="2">
    <location>
        <begin position="1"/>
        <end position="18"/>
    </location>
</feature>